<sequence>IDKISKLLKDAKTHFSLIGTFKGDQIIIEKNSKVIIKLSVDKAKNTWLKSLGELVLHG</sequence>
<feature type="non-terminal residue" evidence="1">
    <location>
        <position position="1"/>
    </location>
</feature>
<evidence type="ECO:0000313" key="1">
    <source>
        <dbReference type="EMBL" id="KKK85853.1"/>
    </source>
</evidence>
<proteinExistence type="predicted"/>
<name>A0A0F8YWT8_9ZZZZ</name>
<organism evidence="1">
    <name type="scientific">marine sediment metagenome</name>
    <dbReference type="NCBI Taxonomy" id="412755"/>
    <lineage>
        <taxon>unclassified sequences</taxon>
        <taxon>metagenomes</taxon>
        <taxon>ecological metagenomes</taxon>
    </lineage>
</organism>
<dbReference type="EMBL" id="LAZR01051118">
    <property type="protein sequence ID" value="KKK85853.1"/>
    <property type="molecule type" value="Genomic_DNA"/>
</dbReference>
<evidence type="ECO:0008006" key="2">
    <source>
        <dbReference type="Google" id="ProtNLM"/>
    </source>
</evidence>
<dbReference type="AlphaFoldDB" id="A0A0F8YWT8"/>
<reference evidence="1" key="1">
    <citation type="journal article" date="2015" name="Nature">
        <title>Complex archaea that bridge the gap between prokaryotes and eukaryotes.</title>
        <authorList>
            <person name="Spang A."/>
            <person name="Saw J.H."/>
            <person name="Jorgensen S.L."/>
            <person name="Zaremba-Niedzwiedzka K."/>
            <person name="Martijn J."/>
            <person name="Lind A.E."/>
            <person name="van Eijk R."/>
            <person name="Schleper C."/>
            <person name="Guy L."/>
            <person name="Ettema T.J."/>
        </authorList>
    </citation>
    <scope>NUCLEOTIDE SEQUENCE</scope>
</reference>
<comment type="caution">
    <text evidence="1">The sequence shown here is derived from an EMBL/GenBank/DDBJ whole genome shotgun (WGS) entry which is preliminary data.</text>
</comment>
<accession>A0A0F8YWT8</accession>
<protein>
    <recommendedName>
        <fullName evidence="2">PurM-like C-terminal domain-containing protein</fullName>
    </recommendedName>
</protein>
<dbReference type="InterPro" id="IPR036676">
    <property type="entry name" value="PurM-like_C_sf"/>
</dbReference>
<gene>
    <name evidence="1" type="ORF">LCGC14_2769080</name>
</gene>
<dbReference type="Gene3D" id="3.90.650.10">
    <property type="entry name" value="PurM-like C-terminal domain"/>
    <property type="match status" value="1"/>
</dbReference>